<dbReference type="EMBL" id="CP113517">
    <property type="protein sequence ID" value="WAR45835.1"/>
    <property type="molecule type" value="Genomic_DNA"/>
</dbReference>
<sequence>MKKIVMSLLALASLLCGSQAFAHVSYRDLSVLSPFQRSVTSNVGWADAAEADWGDSHHGAFFSFTLATDQQVKIDVTGLGQGTYANLTAAGLPNASTPTYSTVAALTDVGFSLYKGLLPASTYEGATNSATGELWIDFAAQGKQGGWNANGDMTLYNNSGQSGTLEFLQAVNNSLTNAESLTIFLTAGSYTITAGGAIDPASGAHSGTYGIQASMAPVPVPGAVWLFGSAMAGLIGCGRRKAVVAA</sequence>
<evidence type="ECO:0000313" key="3">
    <source>
        <dbReference type="Proteomes" id="UP001162780"/>
    </source>
</evidence>
<evidence type="ECO:0000256" key="1">
    <source>
        <dbReference type="SAM" id="SignalP"/>
    </source>
</evidence>
<protein>
    <submittedName>
        <fullName evidence="2">Peptidase M10</fullName>
    </submittedName>
</protein>
<reference evidence="2" key="1">
    <citation type="submission" date="2022-11" db="EMBL/GenBank/DDBJ databases">
        <title>Methylomonas rapida sp. nov., Carotenoid-Producing Obligate Methanotrophs with High Growth Characteristics and Biotechnological Potential.</title>
        <authorList>
            <person name="Tikhonova E.N."/>
            <person name="Suleimanov R.Z."/>
            <person name="Miroshnikov K."/>
            <person name="Oshkin I.Y."/>
            <person name="Belova S.E."/>
            <person name="Danilova O.V."/>
            <person name="Ashikhmin A."/>
            <person name="Konopkin A."/>
            <person name="But S.Y."/>
            <person name="Khmelenina V.N."/>
            <person name="Kuznetsov N."/>
            <person name="Pimenov N.V."/>
            <person name="Dedysh S.N."/>
        </authorList>
    </citation>
    <scope>NUCLEOTIDE SEQUENCE</scope>
    <source>
        <strain evidence="2">MP1</strain>
    </source>
</reference>
<accession>A0ABY7GMV6</accession>
<dbReference type="RefSeq" id="WP_255186742.1">
    <property type="nucleotide sequence ID" value="NZ_CP113517.1"/>
</dbReference>
<feature type="chain" id="PRO_5045976078" evidence="1">
    <location>
        <begin position="23"/>
        <end position="246"/>
    </location>
</feature>
<organism evidence="2 3">
    <name type="scientific">Methylomonas rapida</name>
    <dbReference type="NCBI Taxonomy" id="2963939"/>
    <lineage>
        <taxon>Bacteria</taxon>
        <taxon>Pseudomonadati</taxon>
        <taxon>Pseudomonadota</taxon>
        <taxon>Gammaproteobacteria</taxon>
        <taxon>Methylococcales</taxon>
        <taxon>Methylococcaceae</taxon>
        <taxon>Methylomonas</taxon>
    </lineage>
</organism>
<proteinExistence type="predicted"/>
<feature type="signal peptide" evidence="1">
    <location>
        <begin position="1"/>
        <end position="22"/>
    </location>
</feature>
<name>A0ABY7GMV6_9GAMM</name>
<keyword evidence="1" id="KW-0732">Signal</keyword>
<gene>
    <name evidence="2" type="ORF">NM686_004785</name>
</gene>
<evidence type="ECO:0000313" key="2">
    <source>
        <dbReference type="EMBL" id="WAR45835.1"/>
    </source>
</evidence>
<keyword evidence="3" id="KW-1185">Reference proteome</keyword>
<dbReference type="Proteomes" id="UP001162780">
    <property type="component" value="Chromosome"/>
</dbReference>